<sequence length="409" mass="46267">MTSPQPHSLRMGASHLFKSHYGGSREGVQPVSAAVLSRSGIVFSQGEESYDAGLYPSILAHSLHAPLTNDLDLANTLELSKAGIESTTDGFHSLSHEACSSNYMLNGGDPPSSCGAPSTSTSDGRGMVRPRLKKRGRGNNGGEKGEGEGDDRSDGDGRGSQKRQRLDPQYFFGCPYYKLDPRTHLRCYRKYELKRVADVKDHIKRVHTMKRYYCPTCFTEFRDEQKQSWEVHVQARNCRLAQRPELILYKTFEELSQAFKRARDSSEWDKWYVLYDHVFPGVAYRPASPYVHSTFDEPLQVMREYAFREEASSGWILAVMQQYGVPLEGIDLVSLRTSLINTVLPTLEQAVARSTPSQMPLHHLLMLPHDGFVEPQNQFGQDLPPQQLQQAPEEYQQDDQPPLEQLLEQ</sequence>
<accession>A0ABY6UJP1</accession>
<comment type="caution">
    <text evidence="2">The sequence shown here is derived from an EMBL/GenBank/DDBJ whole genome shotgun (WGS) entry which is preliminary data.</text>
</comment>
<evidence type="ECO:0000313" key="2">
    <source>
        <dbReference type="EMBL" id="VUC31465.1"/>
    </source>
</evidence>
<dbReference type="PANTHER" id="PTHR38166">
    <property type="entry name" value="C2H2-TYPE DOMAIN-CONTAINING PROTEIN-RELATED"/>
    <property type="match status" value="1"/>
</dbReference>
<evidence type="ECO:0000256" key="1">
    <source>
        <dbReference type="SAM" id="MobiDB-lite"/>
    </source>
</evidence>
<name>A0ABY6UJP1_BIOOC</name>
<proteinExistence type="predicted"/>
<gene>
    <name evidence="2" type="ORF">CLO192961_LOCUS305458</name>
</gene>
<keyword evidence="3" id="KW-1185">Reference proteome</keyword>
<dbReference type="PANTHER" id="PTHR38166:SF1">
    <property type="entry name" value="C2H2-TYPE DOMAIN-CONTAINING PROTEIN"/>
    <property type="match status" value="1"/>
</dbReference>
<feature type="compositionally biased region" description="Basic and acidic residues" evidence="1">
    <location>
        <begin position="143"/>
        <end position="159"/>
    </location>
</feature>
<feature type="region of interest" description="Disordered" evidence="1">
    <location>
        <begin position="375"/>
        <end position="409"/>
    </location>
</feature>
<evidence type="ECO:0008006" key="4">
    <source>
        <dbReference type="Google" id="ProtNLM"/>
    </source>
</evidence>
<evidence type="ECO:0000313" key="3">
    <source>
        <dbReference type="Proteomes" id="UP000766486"/>
    </source>
</evidence>
<reference evidence="2 3" key="1">
    <citation type="submission" date="2019-06" db="EMBL/GenBank/DDBJ databases">
        <authorList>
            <person name="Broberg M."/>
        </authorList>
    </citation>
    <scope>NUCLEOTIDE SEQUENCE [LARGE SCALE GENOMIC DNA]</scope>
</reference>
<dbReference type="Proteomes" id="UP000766486">
    <property type="component" value="Unassembled WGS sequence"/>
</dbReference>
<feature type="compositionally biased region" description="Low complexity" evidence="1">
    <location>
        <begin position="381"/>
        <end position="409"/>
    </location>
</feature>
<feature type="region of interest" description="Disordered" evidence="1">
    <location>
        <begin position="110"/>
        <end position="163"/>
    </location>
</feature>
<protein>
    <recommendedName>
        <fullName evidence="4">C2H2-type domain-containing protein</fullName>
    </recommendedName>
</protein>
<organism evidence="2 3">
    <name type="scientific">Bionectria ochroleuca</name>
    <name type="common">Gliocladium roseum</name>
    <dbReference type="NCBI Taxonomy" id="29856"/>
    <lineage>
        <taxon>Eukaryota</taxon>
        <taxon>Fungi</taxon>
        <taxon>Dikarya</taxon>
        <taxon>Ascomycota</taxon>
        <taxon>Pezizomycotina</taxon>
        <taxon>Sordariomycetes</taxon>
        <taxon>Hypocreomycetidae</taxon>
        <taxon>Hypocreales</taxon>
        <taxon>Bionectriaceae</taxon>
        <taxon>Clonostachys</taxon>
    </lineage>
</organism>
<dbReference type="EMBL" id="CABFNS010000833">
    <property type="protein sequence ID" value="VUC31465.1"/>
    <property type="molecule type" value="Genomic_DNA"/>
</dbReference>
<feature type="compositionally biased region" description="Basic residues" evidence="1">
    <location>
        <begin position="128"/>
        <end position="137"/>
    </location>
</feature>